<keyword evidence="2" id="KW-1185">Reference proteome</keyword>
<reference evidence="2" key="1">
    <citation type="journal article" date="2023" name="Nat. Plants">
        <title>Single-cell RNA sequencing provides a high-resolution roadmap for understanding the multicellular compartmentation of specialized metabolism.</title>
        <authorList>
            <person name="Sun S."/>
            <person name="Shen X."/>
            <person name="Li Y."/>
            <person name="Li Y."/>
            <person name="Wang S."/>
            <person name="Li R."/>
            <person name="Zhang H."/>
            <person name="Shen G."/>
            <person name="Guo B."/>
            <person name="Wei J."/>
            <person name="Xu J."/>
            <person name="St-Pierre B."/>
            <person name="Chen S."/>
            <person name="Sun C."/>
        </authorList>
    </citation>
    <scope>NUCLEOTIDE SEQUENCE [LARGE SCALE GENOMIC DNA]</scope>
</reference>
<evidence type="ECO:0000313" key="2">
    <source>
        <dbReference type="Proteomes" id="UP001060085"/>
    </source>
</evidence>
<dbReference type="EMBL" id="CM044705">
    <property type="protein sequence ID" value="KAI5663764.1"/>
    <property type="molecule type" value="Genomic_DNA"/>
</dbReference>
<protein>
    <submittedName>
        <fullName evidence="1">Uncharacterized protein</fullName>
    </submittedName>
</protein>
<name>A0ACC0AUG9_CATRO</name>
<sequence>MSVFVDPRCRAGRPGKQPNLSPKPFRVPWLLLVFLFERVFQKMVPFFCVGVQFIESDVRFYIRSSSFVLWQKSNQYHPILLICFAAQSPVVKEPEVVKSFKDIVAPTKVLPSLNICDDALDVFLEADLPIQAQETTDGAMPCMKIELADHQQLWKPWQRALIIKILGRDIAHNSLSISCKVKPNFSPSQDKISSTLVWLRFLDVPIELFQEDFLIYMGNLLGRTVKVDPTTLSTSRGKFARVCIEINFRKPLVPLISVMGHVQAVEYVVLHSICLSCSEYGHRDAMCPKTVHEAELETKVTNVSLASVPASTFQRMEGSETANYLGPRIFPKNPARRKMLDSQGLATNTVAKLQKPPVNASDNHVVKFAAKGKQKQE</sequence>
<organism evidence="1 2">
    <name type="scientific">Catharanthus roseus</name>
    <name type="common">Madagascar periwinkle</name>
    <name type="synonym">Vinca rosea</name>
    <dbReference type="NCBI Taxonomy" id="4058"/>
    <lineage>
        <taxon>Eukaryota</taxon>
        <taxon>Viridiplantae</taxon>
        <taxon>Streptophyta</taxon>
        <taxon>Embryophyta</taxon>
        <taxon>Tracheophyta</taxon>
        <taxon>Spermatophyta</taxon>
        <taxon>Magnoliopsida</taxon>
        <taxon>eudicotyledons</taxon>
        <taxon>Gunneridae</taxon>
        <taxon>Pentapetalae</taxon>
        <taxon>asterids</taxon>
        <taxon>lamiids</taxon>
        <taxon>Gentianales</taxon>
        <taxon>Apocynaceae</taxon>
        <taxon>Rauvolfioideae</taxon>
        <taxon>Vinceae</taxon>
        <taxon>Catharanthinae</taxon>
        <taxon>Catharanthus</taxon>
    </lineage>
</organism>
<proteinExistence type="predicted"/>
<accession>A0ACC0AUG9</accession>
<evidence type="ECO:0000313" key="1">
    <source>
        <dbReference type="EMBL" id="KAI5663764.1"/>
    </source>
</evidence>
<gene>
    <name evidence="1" type="ORF">M9H77_23087</name>
</gene>
<comment type="caution">
    <text evidence="1">The sequence shown here is derived from an EMBL/GenBank/DDBJ whole genome shotgun (WGS) entry which is preliminary data.</text>
</comment>
<dbReference type="Proteomes" id="UP001060085">
    <property type="component" value="Linkage Group LG05"/>
</dbReference>